<keyword evidence="1" id="KW-0472">Membrane</keyword>
<keyword evidence="1" id="KW-1133">Transmembrane helix</keyword>
<protein>
    <submittedName>
        <fullName evidence="2">Uncharacterized protein</fullName>
    </submittedName>
</protein>
<reference evidence="2" key="2">
    <citation type="submission" date="2021-02" db="EMBL/GenBank/DDBJ databases">
        <title>Aspergillus chevalieri M1 genome sequence.</title>
        <authorList>
            <person name="Kadooka C."/>
            <person name="Mori K."/>
            <person name="Futagami T."/>
        </authorList>
    </citation>
    <scope>NUCLEOTIDE SEQUENCE</scope>
    <source>
        <strain evidence="2">M1</strain>
    </source>
</reference>
<reference evidence="2" key="1">
    <citation type="submission" date="2021-01" db="EMBL/GenBank/DDBJ databases">
        <authorList>
            <consortium name="Aspergillus chevalieri M1 genome sequencing consortium"/>
            <person name="Kazuki M."/>
            <person name="Futagami T."/>
        </authorList>
    </citation>
    <scope>NUCLEOTIDE SEQUENCE</scope>
    <source>
        <strain evidence="2">M1</strain>
    </source>
</reference>
<dbReference type="KEGG" id="ache:ACHE_30859A"/>
<gene>
    <name evidence="2" type="ORF">ACHE_30859A</name>
</gene>
<dbReference type="GeneID" id="66981231"/>
<keyword evidence="3" id="KW-1185">Reference proteome</keyword>
<evidence type="ECO:0000313" key="3">
    <source>
        <dbReference type="Proteomes" id="UP000637239"/>
    </source>
</evidence>
<organism evidence="2 3">
    <name type="scientific">Aspergillus chevalieri</name>
    <name type="common">Eurotium chevalieri</name>
    <dbReference type="NCBI Taxonomy" id="182096"/>
    <lineage>
        <taxon>Eukaryota</taxon>
        <taxon>Fungi</taxon>
        <taxon>Dikarya</taxon>
        <taxon>Ascomycota</taxon>
        <taxon>Pezizomycotina</taxon>
        <taxon>Eurotiomycetes</taxon>
        <taxon>Eurotiomycetidae</taxon>
        <taxon>Eurotiales</taxon>
        <taxon>Aspergillaceae</taxon>
        <taxon>Aspergillus</taxon>
        <taxon>Aspergillus subgen. Aspergillus</taxon>
    </lineage>
</organism>
<evidence type="ECO:0000313" key="2">
    <source>
        <dbReference type="EMBL" id="BCR86872.1"/>
    </source>
</evidence>
<accession>A0A7R7VLW0</accession>
<proteinExistence type="predicted"/>
<name>A0A7R7VLW0_ASPCH</name>
<dbReference type="RefSeq" id="XP_043135394.1">
    <property type="nucleotide sequence ID" value="XM_043277524.1"/>
</dbReference>
<dbReference type="EMBL" id="AP024418">
    <property type="protein sequence ID" value="BCR86872.1"/>
    <property type="molecule type" value="Genomic_DNA"/>
</dbReference>
<keyword evidence="1" id="KW-0812">Transmembrane</keyword>
<evidence type="ECO:0000256" key="1">
    <source>
        <dbReference type="SAM" id="Phobius"/>
    </source>
</evidence>
<dbReference type="Proteomes" id="UP000637239">
    <property type="component" value="Chromosome 3"/>
</dbReference>
<dbReference type="AlphaFoldDB" id="A0A7R7VLW0"/>
<feature type="transmembrane region" description="Helical" evidence="1">
    <location>
        <begin position="20"/>
        <end position="47"/>
    </location>
</feature>
<sequence length="114" mass="12340">MVSCLPSPQPQLHFTSSPSLSLPFFFSSLFFLYAVSLSSIFLLFLSFSPFHPLFPLSPLLPVLALDFFVSSLGLFPLVTPSFFSSSLIALSFVVDFLSPSAGLKPCVCPLSSIP</sequence>